<dbReference type="Proteomes" id="UP000176406">
    <property type="component" value="Unassembled WGS sequence"/>
</dbReference>
<organism evidence="1 2">
    <name type="scientific">Candidatus Nealsonbacteria bacterium RIFCSPLOWO2_01_FULL_41_9</name>
    <dbReference type="NCBI Taxonomy" id="1801671"/>
    <lineage>
        <taxon>Bacteria</taxon>
        <taxon>Candidatus Nealsoniibacteriota</taxon>
    </lineage>
</organism>
<accession>A0A1G2EDT1</accession>
<evidence type="ECO:0000313" key="2">
    <source>
        <dbReference type="Proteomes" id="UP000176406"/>
    </source>
</evidence>
<comment type="caution">
    <text evidence="1">The sequence shown here is derived from an EMBL/GenBank/DDBJ whole genome shotgun (WGS) entry which is preliminary data.</text>
</comment>
<dbReference type="AlphaFoldDB" id="A0A1G2EDT1"/>
<proteinExistence type="predicted"/>
<reference evidence="1 2" key="1">
    <citation type="journal article" date="2016" name="Nat. Commun.">
        <title>Thousands of microbial genomes shed light on interconnected biogeochemical processes in an aquifer system.</title>
        <authorList>
            <person name="Anantharaman K."/>
            <person name="Brown C.T."/>
            <person name="Hug L.A."/>
            <person name="Sharon I."/>
            <person name="Castelle C.J."/>
            <person name="Probst A.J."/>
            <person name="Thomas B.C."/>
            <person name="Singh A."/>
            <person name="Wilkins M.J."/>
            <person name="Karaoz U."/>
            <person name="Brodie E.L."/>
            <person name="Williams K.H."/>
            <person name="Hubbard S.S."/>
            <person name="Banfield J.F."/>
        </authorList>
    </citation>
    <scope>NUCLEOTIDE SEQUENCE [LARGE SCALE GENOMIC DNA]</scope>
</reference>
<evidence type="ECO:0000313" key="1">
    <source>
        <dbReference type="EMBL" id="OGZ23471.1"/>
    </source>
</evidence>
<sequence>MATDGNSFIVVTVNNIEEISGMLAEKKGKILIAEPGPASWAKETVDVSMSLFDHPLIDLKGYSVPFLNTERGREERNGVYWQTGWENDRYYLLRPKPKKSADSLFDICRSLEDRLILGGYEFSIGFQSSSGASLFPNNGEVLYFSNNNDLRAVMLHGLNRVINQMDSVKTKRSLLKAAGQIADYAVEDFKTNKIFKHNVSAGMEADSILGM</sequence>
<protein>
    <submittedName>
        <fullName evidence="1">Uncharacterized protein</fullName>
    </submittedName>
</protein>
<dbReference type="EMBL" id="MHMG01000015">
    <property type="protein sequence ID" value="OGZ23471.1"/>
    <property type="molecule type" value="Genomic_DNA"/>
</dbReference>
<name>A0A1G2EDT1_9BACT</name>
<gene>
    <name evidence="1" type="ORF">A3A08_00960</name>
</gene>